<dbReference type="InterPro" id="IPR009057">
    <property type="entry name" value="Homeodomain-like_sf"/>
</dbReference>
<dbReference type="Gene3D" id="1.10.357.10">
    <property type="entry name" value="Tetracycline Repressor, domain 2"/>
    <property type="match status" value="1"/>
</dbReference>
<dbReference type="Pfam" id="PF21943">
    <property type="entry name" value="TetR_C_46"/>
    <property type="match status" value="1"/>
</dbReference>
<evidence type="ECO:0000259" key="5">
    <source>
        <dbReference type="PROSITE" id="PS50977"/>
    </source>
</evidence>
<evidence type="ECO:0000256" key="3">
    <source>
        <dbReference type="ARBA" id="ARBA00023163"/>
    </source>
</evidence>
<dbReference type="PROSITE" id="PS01081">
    <property type="entry name" value="HTH_TETR_1"/>
    <property type="match status" value="1"/>
</dbReference>
<gene>
    <name evidence="6" type="ORF">GPZ80_13145</name>
</gene>
<evidence type="ECO:0000313" key="6">
    <source>
        <dbReference type="EMBL" id="MBC6448115.1"/>
    </source>
</evidence>
<evidence type="ECO:0000256" key="2">
    <source>
        <dbReference type="ARBA" id="ARBA00023125"/>
    </source>
</evidence>
<feature type="DNA-binding region" description="H-T-H motif" evidence="4">
    <location>
        <begin position="27"/>
        <end position="46"/>
    </location>
</feature>
<dbReference type="SUPFAM" id="SSF46689">
    <property type="entry name" value="Homeodomain-like"/>
    <property type="match status" value="1"/>
</dbReference>
<evidence type="ECO:0000256" key="1">
    <source>
        <dbReference type="ARBA" id="ARBA00023015"/>
    </source>
</evidence>
<name>A0ABR7L610_9PSEU</name>
<evidence type="ECO:0000313" key="7">
    <source>
        <dbReference type="Proteomes" id="UP000734823"/>
    </source>
</evidence>
<feature type="domain" description="HTH tetR-type" evidence="5">
    <location>
        <begin position="4"/>
        <end position="64"/>
    </location>
</feature>
<keyword evidence="1" id="KW-0805">Transcription regulation</keyword>
<dbReference type="InterPro" id="IPR023772">
    <property type="entry name" value="DNA-bd_HTH_TetR-type_CS"/>
</dbReference>
<evidence type="ECO:0000256" key="4">
    <source>
        <dbReference type="PROSITE-ProRule" id="PRU00335"/>
    </source>
</evidence>
<dbReference type="PRINTS" id="PR00455">
    <property type="entry name" value="HTHTETR"/>
</dbReference>
<dbReference type="EMBL" id="JABVED010000006">
    <property type="protein sequence ID" value="MBC6448115.1"/>
    <property type="molecule type" value="Genomic_DNA"/>
</dbReference>
<dbReference type="InterPro" id="IPR036271">
    <property type="entry name" value="Tet_transcr_reg_TetR-rel_C_sf"/>
</dbReference>
<protein>
    <submittedName>
        <fullName evidence="6">TetR/AcrR family transcriptional regulator</fullName>
    </submittedName>
</protein>
<keyword evidence="7" id="KW-1185">Reference proteome</keyword>
<dbReference type="PANTHER" id="PTHR30055:SF158">
    <property type="entry name" value="POSSIBLE TRANSCRIPTIONAL REGULATORY PROTEIN (PROBABLY TETR-FAMILY)"/>
    <property type="match status" value="1"/>
</dbReference>
<proteinExistence type="predicted"/>
<organism evidence="6 7">
    <name type="scientific">Actinokineospora xionganensis</name>
    <dbReference type="NCBI Taxonomy" id="2684470"/>
    <lineage>
        <taxon>Bacteria</taxon>
        <taxon>Bacillati</taxon>
        <taxon>Actinomycetota</taxon>
        <taxon>Actinomycetes</taxon>
        <taxon>Pseudonocardiales</taxon>
        <taxon>Pseudonocardiaceae</taxon>
        <taxon>Actinokineospora</taxon>
    </lineage>
</organism>
<dbReference type="Pfam" id="PF00440">
    <property type="entry name" value="TetR_N"/>
    <property type="match status" value="1"/>
</dbReference>
<dbReference type="Proteomes" id="UP000734823">
    <property type="component" value="Unassembled WGS sequence"/>
</dbReference>
<dbReference type="InterPro" id="IPR054129">
    <property type="entry name" value="DesT_TetR_C"/>
</dbReference>
<keyword evidence="2 4" id="KW-0238">DNA-binding</keyword>
<dbReference type="InterPro" id="IPR001647">
    <property type="entry name" value="HTH_TetR"/>
</dbReference>
<sequence>MPRAERERQMMGVAEEIFAERGYAAVSMDEIAERCGVSKPMIYEYFGSKEGLLVACIRAARADLSKCTLEAVAGAGSVEEALRRGLVAFFDFTDTHRRSWSLMLRNEAALAGPVAIAEVEEARREQVELDITLFAAFVPDKPRTELEMLAQILVGACERLSLWYVNQSEVTAAQAADMLMSVLWSGVAGDIPPG</sequence>
<dbReference type="InterPro" id="IPR050109">
    <property type="entry name" value="HTH-type_TetR-like_transc_reg"/>
</dbReference>
<dbReference type="SUPFAM" id="SSF48498">
    <property type="entry name" value="Tetracyclin repressor-like, C-terminal domain"/>
    <property type="match status" value="1"/>
</dbReference>
<keyword evidence="3" id="KW-0804">Transcription</keyword>
<comment type="caution">
    <text evidence="6">The sequence shown here is derived from an EMBL/GenBank/DDBJ whole genome shotgun (WGS) entry which is preliminary data.</text>
</comment>
<dbReference type="PROSITE" id="PS50977">
    <property type="entry name" value="HTH_TETR_2"/>
    <property type="match status" value="1"/>
</dbReference>
<accession>A0ABR7L610</accession>
<reference evidence="6 7" key="1">
    <citation type="submission" date="2020-06" db="EMBL/GenBank/DDBJ databases">
        <title>Actinokineospora xiongansis sp. nov., isolated from soil of Baiyangdian.</title>
        <authorList>
            <person name="Zhang X."/>
        </authorList>
    </citation>
    <scope>NUCLEOTIDE SEQUENCE [LARGE SCALE GENOMIC DNA]</scope>
    <source>
        <strain evidence="6 7">HBU206404</strain>
    </source>
</reference>
<dbReference type="PANTHER" id="PTHR30055">
    <property type="entry name" value="HTH-TYPE TRANSCRIPTIONAL REGULATOR RUTR"/>
    <property type="match status" value="1"/>
</dbReference>